<dbReference type="PROSITE" id="PS50893">
    <property type="entry name" value="ABC_TRANSPORTER_2"/>
    <property type="match status" value="1"/>
</dbReference>
<dbReference type="KEGG" id="palb:EJC50_16325"/>
<dbReference type="AlphaFoldDB" id="A0A3Q8X5M2"/>
<keyword evidence="1" id="KW-0813">Transport</keyword>
<dbReference type="InterPro" id="IPR003439">
    <property type="entry name" value="ABC_transporter-like_ATP-bd"/>
</dbReference>
<dbReference type="Gene3D" id="3.40.50.300">
    <property type="entry name" value="P-loop containing nucleotide triphosphate hydrolases"/>
    <property type="match status" value="1"/>
</dbReference>
<dbReference type="PANTHER" id="PTHR43423:SF1">
    <property type="entry name" value="ABC TRANSPORTER I FAMILY MEMBER 17"/>
    <property type="match status" value="1"/>
</dbReference>
<dbReference type="PROSITE" id="PS00211">
    <property type="entry name" value="ABC_TRANSPORTER_1"/>
    <property type="match status" value="1"/>
</dbReference>
<dbReference type="InterPro" id="IPR027417">
    <property type="entry name" value="P-loop_NTPase"/>
</dbReference>
<feature type="domain" description="ABC transporter" evidence="4">
    <location>
        <begin position="2"/>
        <end position="238"/>
    </location>
</feature>
<keyword evidence="3 5" id="KW-0067">ATP-binding</keyword>
<dbReference type="EMBL" id="CP034437">
    <property type="protein sequence ID" value="AZN41057.1"/>
    <property type="molecule type" value="Genomic_DNA"/>
</dbReference>
<dbReference type="RefSeq" id="WP_126016747.1">
    <property type="nucleotide sequence ID" value="NZ_CP034437.1"/>
</dbReference>
<evidence type="ECO:0000313" key="6">
    <source>
        <dbReference type="Proteomes" id="UP000272528"/>
    </source>
</evidence>
<dbReference type="SMART" id="SM00382">
    <property type="entry name" value="AAA"/>
    <property type="match status" value="1"/>
</dbReference>
<proteinExistence type="predicted"/>
<dbReference type="Pfam" id="PF00005">
    <property type="entry name" value="ABC_tran"/>
    <property type="match status" value="1"/>
</dbReference>
<evidence type="ECO:0000256" key="2">
    <source>
        <dbReference type="ARBA" id="ARBA00022741"/>
    </source>
</evidence>
<dbReference type="PANTHER" id="PTHR43423">
    <property type="entry name" value="ABC TRANSPORTER I FAMILY MEMBER 17"/>
    <property type="match status" value="1"/>
</dbReference>
<organism evidence="5 6">
    <name type="scientific">Paenibacillus albus</name>
    <dbReference type="NCBI Taxonomy" id="2495582"/>
    <lineage>
        <taxon>Bacteria</taxon>
        <taxon>Bacillati</taxon>
        <taxon>Bacillota</taxon>
        <taxon>Bacilli</taxon>
        <taxon>Bacillales</taxon>
        <taxon>Paenibacillaceae</taxon>
        <taxon>Paenibacillus</taxon>
    </lineage>
</organism>
<dbReference type="GO" id="GO:0016887">
    <property type="term" value="F:ATP hydrolysis activity"/>
    <property type="evidence" value="ECO:0007669"/>
    <property type="project" value="InterPro"/>
</dbReference>
<evidence type="ECO:0000259" key="4">
    <source>
        <dbReference type="PROSITE" id="PS50893"/>
    </source>
</evidence>
<keyword evidence="2" id="KW-0547">Nucleotide-binding</keyword>
<keyword evidence="6" id="KW-1185">Reference proteome</keyword>
<evidence type="ECO:0000256" key="1">
    <source>
        <dbReference type="ARBA" id="ARBA00022448"/>
    </source>
</evidence>
<evidence type="ECO:0000256" key="3">
    <source>
        <dbReference type="ARBA" id="ARBA00022840"/>
    </source>
</evidence>
<dbReference type="GO" id="GO:0005524">
    <property type="term" value="F:ATP binding"/>
    <property type="evidence" value="ECO:0007669"/>
    <property type="project" value="UniProtKB-KW"/>
</dbReference>
<dbReference type="Proteomes" id="UP000272528">
    <property type="component" value="Chromosome"/>
</dbReference>
<protein>
    <submittedName>
        <fullName evidence="5">ATP-binding cassette domain-containing protein</fullName>
    </submittedName>
</protein>
<dbReference type="OrthoDB" id="9785080at2"/>
<dbReference type="SUPFAM" id="SSF52540">
    <property type="entry name" value="P-loop containing nucleoside triphosphate hydrolases"/>
    <property type="match status" value="1"/>
</dbReference>
<gene>
    <name evidence="5" type="ORF">EJC50_16325</name>
</gene>
<sequence length="248" mass="27685">MLEIKQVAKRSFLRNNNNAPYLLSNISATVDQGERISLLGASGQGKSTLLRLLSILHTPDEGDICLRGMSFRQIGSRLWRKQVCYVAQQAVMLPGTVEDNLKVTAQLHQLPYDQKLAERLLEAARLTHIDLKKDARELSGGEMQRIALIRSLLLRPDILLLDEVTSSLDGPNTLAIEQMLSEWNRSEGTIMIGVTHELVQAERTSTRIWFMAGGTIAEDASARPFFENPSTETARQFIGRGQTEVELT</sequence>
<dbReference type="InterPro" id="IPR003593">
    <property type="entry name" value="AAA+_ATPase"/>
</dbReference>
<reference evidence="6" key="1">
    <citation type="submission" date="2018-12" db="EMBL/GenBank/DDBJ databases">
        <title>Genome sequence of Peanibacillus sp.</title>
        <authorList>
            <person name="Subramani G."/>
            <person name="Srinivasan S."/>
            <person name="Kim M.K."/>
        </authorList>
    </citation>
    <scope>NUCLEOTIDE SEQUENCE [LARGE SCALE GENOMIC DNA]</scope>
    <source>
        <strain evidence="6">18JY67-1</strain>
    </source>
</reference>
<name>A0A3Q8X5M2_9BACL</name>
<dbReference type="InterPro" id="IPR017871">
    <property type="entry name" value="ABC_transporter-like_CS"/>
</dbReference>
<accession>A0A3Q8X5M2</accession>
<evidence type="ECO:0000313" key="5">
    <source>
        <dbReference type="EMBL" id="AZN41057.1"/>
    </source>
</evidence>